<dbReference type="EMBL" id="JBHUKY010000054">
    <property type="protein sequence ID" value="MFD2412889.1"/>
    <property type="molecule type" value="Genomic_DNA"/>
</dbReference>
<dbReference type="InterPro" id="IPR014719">
    <property type="entry name" value="Ribosomal_bL12_C/ClpS-like"/>
</dbReference>
<keyword evidence="1" id="KW-1133">Transmembrane helix</keyword>
<dbReference type="GO" id="GO:0005840">
    <property type="term" value="C:ribosome"/>
    <property type="evidence" value="ECO:0007669"/>
    <property type="project" value="UniProtKB-KW"/>
</dbReference>
<evidence type="ECO:0000313" key="4">
    <source>
        <dbReference type="Proteomes" id="UP001597448"/>
    </source>
</evidence>
<reference evidence="4" key="1">
    <citation type="journal article" date="2019" name="Int. J. Syst. Evol. Microbiol.">
        <title>The Global Catalogue of Microorganisms (GCM) 10K type strain sequencing project: providing services to taxonomists for standard genome sequencing and annotation.</title>
        <authorList>
            <consortium name="The Broad Institute Genomics Platform"/>
            <consortium name="The Broad Institute Genome Sequencing Center for Infectious Disease"/>
            <person name="Wu L."/>
            <person name="Ma J."/>
        </authorList>
    </citation>
    <scope>NUCLEOTIDE SEQUENCE [LARGE SCALE GENOMIC DNA]</scope>
    <source>
        <strain evidence="4">CCM 8725</strain>
    </source>
</reference>
<sequence length="120" mass="13476">MEHMDTIDLIAILALVLALLLMLSVFSLKRRVNELESRLAQRDAYGGMYSPPASSRAADIPAPLFVQNPELAPDLERRIRLLMAEGKKIQAIKVMREARNLGLKEAKDFVDNLEQGGNFR</sequence>
<dbReference type="SUPFAM" id="SSF54736">
    <property type="entry name" value="ClpS-like"/>
    <property type="match status" value="1"/>
</dbReference>
<evidence type="ECO:0000259" key="2">
    <source>
        <dbReference type="Pfam" id="PF00542"/>
    </source>
</evidence>
<evidence type="ECO:0000256" key="1">
    <source>
        <dbReference type="SAM" id="Phobius"/>
    </source>
</evidence>
<keyword evidence="3" id="KW-0687">Ribonucleoprotein</keyword>
<dbReference type="Gene3D" id="3.30.1390.10">
    <property type="match status" value="1"/>
</dbReference>
<proteinExistence type="predicted"/>
<feature type="domain" description="Large ribosomal subunit protein bL12 C-terminal" evidence="2">
    <location>
        <begin position="81"/>
        <end position="114"/>
    </location>
</feature>
<evidence type="ECO:0000313" key="3">
    <source>
        <dbReference type="EMBL" id="MFD2412889.1"/>
    </source>
</evidence>
<comment type="caution">
    <text evidence="3">The sequence shown here is derived from an EMBL/GenBank/DDBJ whole genome shotgun (WGS) entry which is preliminary data.</text>
</comment>
<keyword evidence="4" id="KW-1185">Reference proteome</keyword>
<dbReference type="InterPro" id="IPR013823">
    <property type="entry name" value="Ribosomal_bL12_C"/>
</dbReference>
<dbReference type="Pfam" id="PF00542">
    <property type="entry name" value="Ribosomal_L12"/>
    <property type="match status" value="1"/>
</dbReference>
<keyword evidence="1" id="KW-0812">Transmembrane</keyword>
<keyword evidence="1" id="KW-0472">Membrane</keyword>
<keyword evidence="3" id="KW-0689">Ribosomal protein</keyword>
<gene>
    <name evidence="3" type="ORF">ACFSX3_23695</name>
</gene>
<dbReference type="Proteomes" id="UP001597448">
    <property type="component" value="Unassembled WGS sequence"/>
</dbReference>
<organism evidence="3 4">
    <name type="scientific">Paenibacillus rhizoplanae</name>
    <dbReference type="NCBI Taxonomy" id="1917181"/>
    <lineage>
        <taxon>Bacteria</taxon>
        <taxon>Bacillati</taxon>
        <taxon>Bacillota</taxon>
        <taxon>Bacilli</taxon>
        <taxon>Bacillales</taxon>
        <taxon>Paenibacillaceae</taxon>
        <taxon>Paenibacillus</taxon>
    </lineage>
</organism>
<dbReference type="RefSeq" id="WP_379256475.1">
    <property type="nucleotide sequence ID" value="NZ_JBHSVQ010000001.1"/>
</dbReference>
<name>A0ABW5FDX5_9BACL</name>
<accession>A0ABW5FDX5</accession>
<protein>
    <submittedName>
        <fullName evidence="3">Ribosomal protein L7/L12</fullName>
    </submittedName>
</protein>
<feature type="transmembrane region" description="Helical" evidence="1">
    <location>
        <begin position="6"/>
        <end position="28"/>
    </location>
</feature>